<keyword evidence="3" id="KW-1185">Reference proteome</keyword>
<dbReference type="Proteomes" id="UP000248688">
    <property type="component" value="Chromosome"/>
</dbReference>
<dbReference type="AlphaFoldDB" id="A0A2Z4IL96"/>
<accession>A0A2Z4IL96</accession>
<dbReference type="OrthoDB" id="957819at2"/>
<dbReference type="SUPFAM" id="SSF47413">
    <property type="entry name" value="lambda repressor-like DNA-binding domains"/>
    <property type="match status" value="1"/>
</dbReference>
<dbReference type="InterPro" id="IPR001387">
    <property type="entry name" value="Cro/C1-type_HTH"/>
</dbReference>
<reference evidence="2 3" key="1">
    <citation type="submission" date="2018-06" db="EMBL/GenBank/DDBJ databases">
        <title>Echinicola strongylocentroti sp. nov., isolated from a sea urchin Strongylocentrotus intermedius.</title>
        <authorList>
            <person name="Bae S.S."/>
        </authorList>
    </citation>
    <scope>NUCLEOTIDE SEQUENCE [LARGE SCALE GENOMIC DNA]</scope>
    <source>
        <strain evidence="2 3">MEBiC08714</strain>
    </source>
</reference>
<protein>
    <submittedName>
        <fullName evidence="2">Transcriptional regulator</fullName>
    </submittedName>
</protein>
<dbReference type="KEGG" id="est:DN752_18035"/>
<organism evidence="2 3">
    <name type="scientific">Echinicola strongylocentroti</name>
    <dbReference type="NCBI Taxonomy" id="1795355"/>
    <lineage>
        <taxon>Bacteria</taxon>
        <taxon>Pseudomonadati</taxon>
        <taxon>Bacteroidota</taxon>
        <taxon>Cytophagia</taxon>
        <taxon>Cytophagales</taxon>
        <taxon>Cyclobacteriaceae</taxon>
        <taxon>Echinicola</taxon>
    </lineage>
</organism>
<dbReference type="Gene3D" id="1.10.260.40">
    <property type="entry name" value="lambda repressor-like DNA-binding domains"/>
    <property type="match status" value="1"/>
</dbReference>
<dbReference type="CDD" id="cd00093">
    <property type="entry name" value="HTH_XRE"/>
    <property type="match status" value="1"/>
</dbReference>
<dbReference type="RefSeq" id="WP_112785254.1">
    <property type="nucleotide sequence ID" value="NZ_CP030041.1"/>
</dbReference>
<dbReference type="InterPro" id="IPR010982">
    <property type="entry name" value="Lambda_DNA-bd_dom_sf"/>
</dbReference>
<evidence type="ECO:0000259" key="1">
    <source>
        <dbReference type="PROSITE" id="PS50943"/>
    </source>
</evidence>
<dbReference type="PROSITE" id="PS50943">
    <property type="entry name" value="HTH_CROC1"/>
    <property type="match status" value="1"/>
</dbReference>
<evidence type="ECO:0000313" key="3">
    <source>
        <dbReference type="Proteomes" id="UP000248688"/>
    </source>
</evidence>
<proteinExistence type="predicted"/>
<dbReference type="GO" id="GO:0003677">
    <property type="term" value="F:DNA binding"/>
    <property type="evidence" value="ECO:0007669"/>
    <property type="project" value="InterPro"/>
</dbReference>
<dbReference type="Pfam" id="PF01381">
    <property type="entry name" value="HTH_3"/>
    <property type="match status" value="1"/>
</dbReference>
<feature type="domain" description="HTH cro/C1-type" evidence="1">
    <location>
        <begin position="12"/>
        <end position="67"/>
    </location>
</feature>
<dbReference type="SMART" id="SM00530">
    <property type="entry name" value="HTH_XRE"/>
    <property type="match status" value="1"/>
</dbReference>
<gene>
    <name evidence="2" type="ORF">DN752_18035</name>
</gene>
<sequence>MDEFRSKVAEGLRKLRLERDYSQEFVAEKLGKNDYTGYQRIELGRTELKFEDAYKLAKLYDVTMEHIFHPDKNEGGLSKAQDAALPGYTKKNMVQMMVALDGSEEQLKRQFDFLKGVNEVIKAQIF</sequence>
<name>A0A2Z4IL96_9BACT</name>
<evidence type="ECO:0000313" key="2">
    <source>
        <dbReference type="EMBL" id="AWW31881.1"/>
    </source>
</evidence>
<dbReference type="EMBL" id="CP030041">
    <property type="protein sequence ID" value="AWW31881.1"/>
    <property type="molecule type" value="Genomic_DNA"/>
</dbReference>